<dbReference type="GO" id="GO:0006506">
    <property type="term" value="P:GPI anchor biosynthetic process"/>
    <property type="evidence" value="ECO:0007669"/>
    <property type="project" value="TreeGrafter"/>
</dbReference>
<name>L1N0F9_9BACT</name>
<feature type="signal peptide" evidence="1">
    <location>
        <begin position="1"/>
        <end position="21"/>
    </location>
</feature>
<dbReference type="AlphaFoldDB" id="L1N0F9"/>
<evidence type="ECO:0000256" key="1">
    <source>
        <dbReference type="SAM" id="SignalP"/>
    </source>
</evidence>
<protein>
    <submittedName>
        <fullName evidence="3">Endonuclease/exonuclease/phosphatase family protein</fullName>
    </submittedName>
</protein>
<dbReference type="GO" id="GO:0004527">
    <property type="term" value="F:exonuclease activity"/>
    <property type="evidence" value="ECO:0007669"/>
    <property type="project" value="UniProtKB-KW"/>
</dbReference>
<dbReference type="OrthoDB" id="596345at2"/>
<comment type="caution">
    <text evidence="3">The sequence shown here is derived from an EMBL/GenBank/DDBJ whole genome shotgun (WGS) entry which is preliminary data.</text>
</comment>
<proteinExistence type="predicted"/>
<dbReference type="GO" id="GO:0004519">
    <property type="term" value="F:endonuclease activity"/>
    <property type="evidence" value="ECO:0007669"/>
    <property type="project" value="UniProtKB-KW"/>
</dbReference>
<dbReference type="Pfam" id="PF03372">
    <property type="entry name" value="Exo_endo_phos"/>
    <property type="match status" value="1"/>
</dbReference>
<dbReference type="PATRIC" id="fig|1127699.3.peg.2192"/>
<evidence type="ECO:0000313" key="3">
    <source>
        <dbReference type="EMBL" id="EKX96706.1"/>
    </source>
</evidence>
<dbReference type="RefSeq" id="WP_009161250.1">
    <property type="nucleotide sequence ID" value="NZ_KB290963.1"/>
</dbReference>
<dbReference type="PANTHER" id="PTHR14859:SF15">
    <property type="entry name" value="ENDONUCLEASE_EXONUCLEASE_PHOSPHATASE DOMAIN-CONTAINING PROTEIN"/>
    <property type="match status" value="1"/>
</dbReference>
<keyword evidence="1" id="KW-0732">Signal</keyword>
<accession>L1N0F9</accession>
<keyword evidence="3" id="KW-0269">Exonuclease</keyword>
<keyword evidence="3" id="KW-0255">Endonuclease</keyword>
<dbReference type="SUPFAM" id="SSF56219">
    <property type="entry name" value="DNase I-like"/>
    <property type="match status" value="1"/>
</dbReference>
<keyword evidence="4" id="KW-1185">Reference proteome</keyword>
<dbReference type="EMBL" id="AMEP01000153">
    <property type="protein sequence ID" value="EKX96706.1"/>
    <property type="molecule type" value="Genomic_DNA"/>
</dbReference>
<dbReference type="InterPro" id="IPR036691">
    <property type="entry name" value="Endo/exonu/phosph_ase_sf"/>
</dbReference>
<dbReference type="InterPro" id="IPR051916">
    <property type="entry name" value="GPI-anchor_lipid_remodeler"/>
</dbReference>
<organism evidence="3 4">
    <name type="scientific">Hoylesella saccharolytica F0055</name>
    <dbReference type="NCBI Taxonomy" id="1127699"/>
    <lineage>
        <taxon>Bacteria</taxon>
        <taxon>Pseudomonadati</taxon>
        <taxon>Bacteroidota</taxon>
        <taxon>Bacteroidia</taxon>
        <taxon>Bacteroidales</taxon>
        <taxon>Prevotellaceae</taxon>
        <taxon>Hoylesella</taxon>
    </lineage>
</organism>
<dbReference type="InterPro" id="IPR005135">
    <property type="entry name" value="Endo/exonuclease/phosphatase"/>
</dbReference>
<dbReference type="GO" id="GO:0016020">
    <property type="term" value="C:membrane"/>
    <property type="evidence" value="ECO:0007669"/>
    <property type="project" value="GOC"/>
</dbReference>
<keyword evidence="3" id="KW-0378">Hydrolase</keyword>
<dbReference type="Gene3D" id="3.60.10.10">
    <property type="entry name" value="Endonuclease/exonuclease/phosphatase"/>
    <property type="match status" value="1"/>
</dbReference>
<sequence length="344" mass="37440">MKKLILAITAMLLAFSFPVSADTGTPVKMMTYNIMGTGISRGRIANIAKVIKQNQPDIIAIQEINNKNLSVLEDDEDGLLAQSTGLFSQFHPLVGNYYGIGILSKTKPLKVEKRTYQRLSNSKDRENRGVIIAEFDTFYFISSHFSLDANDRDVATADIIDFAQKAQKPVFLAADFNAKPTYRCMVTLKKKGFKILNDIGTFTYPSDKPTGCIDMILGYDPTGNANFTPLAGGIAESGGINIEDENVTSDHLPVFVTLPGATTDIQCVETAPFSTTANAESICVRGSGEGEIHAEVFSPTGTLICSLTLRQNALHHFPQPLGKGIFLLVLNNGKQTKSLKLSIH</sequence>
<keyword evidence="3" id="KW-0540">Nuclease</keyword>
<feature type="domain" description="Endonuclease/exonuclease/phosphatase" evidence="2">
    <location>
        <begin position="30"/>
        <end position="220"/>
    </location>
</feature>
<dbReference type="Proteomes" id="UP000010433">
    <property type="component" value="Unassembled WGS sequence"/>
</dbReference>
<dbReference type="HOGENOM" id="CLU_060500_1_0_10"/>
<dbReference type="PANTHER" id="PTHR14859">
    <property type="entry name" value="CALCOFLUOR WHITE HYPERSENSITIVE PROTEIN PRECURSOR"/>
    <property type="match status" value="1"/>
</dbReference>
<reference evidence="3 4" key="1">
    <citation type="submission" date="2012-05" db="EMBL/GenBank/DDBJ databases">
        <authorList>
            <person name="Weinstock G."/>
            <person name="Sodergren E."/>
            <person name="Lobos E.A."/>
            <person name="Fulton L."/>
            <person name="Fulton R."/>
            <person name="Courtney L."/>
            <person name="Fronick C."/>
            <person name="O'Laughlin M."/>
            <person name="Godfrey J."/>
            <person name="Wilson R.M."/>
            <person name="Miner T."/>
            <person name="Farmer C."/>
            <person name="Delehaunty K."/>
            <person name="Cordes M."/>
            <person name="Minx P."/>
            <person name="Tomlinson C."/>
            <person name="Chen J."/>
            <person name="Wollam A."/>
            <person name="Pepin K.H."/>
            <person name="Bhonagiri V."/>
            <person name="Zhang X."/>
            <person name="Suruliraj S."/>
            <person name="Warren W."/>
            <person name="Mitreva M."/>
            <person name="Mardis E.R."/>
            <person name="Wilson R.K."/>
        </authorList>
    </citation>
    <scope>NUCLEOTIDE SEQUENCE [LARGE SCALE GENOMIC DNA]</scope>
    <source>
        <strain evidence="3 4">F0055</strain>
    </source>
</reference>
<evidence type="ECO:0000259" key="2">
    <source>
        <dbReference type="Pfam" id="PF03372"/>
    </source>
</evidence>
<gene>
    <name evidence="3" type="ORF">HMPREF9151_02390</name>
</gene>
<feature type="chain" id="PRO_5003954099" evidence="1">
    <location>
        <begin position="22"/>
        <end position="344"/>
    </location>
</feature>
<dbReference type="STRING" id="1127699.HMPREF9151_02390"/>
<evidence type="ECO:0000313" key="4">
    <source>
        <dbReference type="Proteomes" id="UP000010433"/>
    </source>
</evidence>